<comment type="caution">
    <text evidence="2">The sequence shown here is derived from an EMBL/GenBank/DDBJ whole genome shotgun (WGS) entry which is preliminary data.</text>
</comment>
<feature type="compositionally biased region" description="Basic and acidic residues" evidence="1">
    <location>
        <begin position="967"/>
        <end position="1014"/>
    </location>
</feature>
<keyword evidence="2" id="KW-0396">Initiation factor</keyword>
<dbReference type="EMBL" id="JAOAOG010000343">
    <property type="protein sequence ID" value="KAJ6226409.1"/>
    <property type="molecule type" value="Genomic_DNA"/>
</dbReference>
<proteinExistence type="predicted"/>
<keyword evidence="3" id="KW-1185">Reference proteome</keyword>
<feature type="compositionally biased region" description="Basic residues" evidence="1">
    <location>
        <begin position="1015"/>
        <end position="1029"/>
    </location>
</feature>
<evidence type="ECO:0000313" key="2">
    <source>
        <dbReference type="EMBL" id="KAJ6226409.1"/>
    </source>
</evidence>
<sequence length="2165" mass="259180">MEVREEFTLIKKEFKKFKKHKTKSIKFESLIQQIINLNGEIYCILKQTQNYEKELDSSLQKIWKIRYIELTKGGFCGDGNFVTAKNQFLSLKFDSKSFKELSEKLNLFHNILFTEQTLLASNVKITYLELFNSFEKKIVKIKKKILKHTTTSIRITPKTKTRLKNKTDNNEKEKCKEETKKVKDEKKPETETKTKEKEEEEEKKNEQVELEKEKDREKKKPVSKIKFQEKNINKSEGALKEINSLLLICFKYIKIIDNQKVITLQDVVLIQFLQICIKTLFKLSHNSADLSLLQVIIFHKYKKIRRISSWYYQITSKFRFNNSLKEVWQTVYLIQGLIRRIEINKSNNLNKTNLDQILKDSDYEYLFQLLPYEQNINYIISYFENTFKKNNEIHIEFLIKICKFLTDSFLKVIGNVSIVPMFSKNSIICIIYLVKELNILKMRLLNEKNSKMVIKNLILLIDQILIKTISKIVSLKITSTNIHLCYLIEIPFEILSNKSTWNCFLILILGDLFEKNKSQLSTITSSLDWDSLIIKSKIEDDENNYEDDDYDYDYNIEEEDDDDVKSYMEKDEKKKIVNIREVIYKKFNNSIEKSVYLLHSLSTLACKKEIEIASCILKELFYLSFIQLNNNNDNDNKNKSNNGSINKSKSILVEHLQKTNLGLIISICKIHTNLCSQIFFLINTHFNELSEEIPYLFFQNEIINNWKICKRDSVIICNIFEKENPNSKKLKFLIWLLKKLEFSILNHSKNSNKNKNKNGNENENVNGNENENGNGNGNQIQNKHEQGEEEKILLKSKQLIYIPVYFQRNWIYSIANLWNRVKKDRKIKDDLKKWICSNCWKLIFSIKVFNILGEPLLPLTQFKEILHEKNYYSQDLNIHKNDPFINFLIFLTTDLINEDYDNKYFQKIIQSLILNEELFPLTLLLFYYIPNYLKIIFNKYLTKMNYKFEKNDYNNIYSMNDNDENNEERGKNKEGKEVKEGKEKEKEKEKENENEKEKEKEKPKEKQKEKQKEKKKEKKRKRKRKRNRIKKNEKNITKIAEISNNIEKKKIMTLNSIQNIVNKYFNSGTNTNNIRNNNNENNSSWNNKLNEKRFKSQDANKLQKLKYKLKFYEKTTSFYHNSIALLALHDSEGINQLNIPILKKIKKDNILKFSLKEIMNPNNMKKKYLFYELIGKNLLITSIFNSSLYPFMFFHKFINTDTKKTTFNTNNNNTTFNHYHKNNNHNNSNSLFKKNLIINELFNNNNNNNNYQNQNNNDLKNNNNHYNNNMNDATNVNNLISINFNEKINLAKFLFKPISFNTKTFNLNYLELKMKNILLVIKEESNKYFRKIEMMKELDQVYLNQIPYLFYKHPIKKKIVTNCSKKTKCKNGFIAVIEVEQPKRNEHNYLVLKKNRKEYKNIIQMQKEIIDNYPKKISISLLNLKLFLKKFPNFIKNTQNIDLKRPLVKFGIDWLEILLNFFNNENIMTCPPTCDLINTFFPNYVNYFFDTTCHFKNLMIVLGMLLKHPIQIPLLMKNLKLNELLINYKKDQIIQLFEKLSHYYLINPHFNYDLILNQLNIFQLLDSIRDEIKENSYESMYDSNWNYNSKNKKYNPEDITHKNINNLNNKEIDEKENNIYDGIVRNSNIGDNKINNNTNFNNKYKNDNSIQKHNIDLKENNEIKINDYELNNNIIFLKLLKLIFKNLSVDNFNNCSFFFNYNYQLIEKFINTNFEKNFLLMIDNLLNFTFYHNIHPSVWNIFLKPYKLKTNKVLKSFIDLWRESFYNYRKSIYPKLLIEKINPYLENLINFLNNFLKNHLNLDKNNLPIHYYFKLLKPLLVKFANNDGVIISSYKNKKSHLQTIIQLNRIFTENLLLKNEIKGITSLINFWFRLNFKNLLGNGLNLFFFIYENFFTLNKNFYLNFFKIFIQDHLLESNINKDFTIISNNNNNDDNNNNIDDNDYKKNDKYADNDSTSNYDNNILSNDDYKNEKYFKIKFFLEFLLKINWTNLQNNLFKPSEKNSVVESLFQILLNCIMYFPLNNKLISKIIINKIPGIILNINWNYLSTEKYELILNNILLKYQNKNLKYNLQSVSTKNNDDDIENENILKINFNHEMVDNYDRILFLFNFLLKISNFSQNNEKIKIFREFSIKLIFFYQNHENEIEQTKWKKILKDISFCKIEK</sequence>
<feature type="region of interest" description="Disordered" evidence="1">
    <location>
        <begin position="1068"/>
        <end position="1087"/>
    </location>
</feature>
<name>A0ABQ8X592_9EUKA</name>
<evidence type="ECO:0000256" key="1">
    <source>
        <dbReference type="SAM" id="MobiDB-lite"/>
    </source>
</evidence>
<dbReference type="GO" id="GO:0003743">
    <property type="term" value="F:translation initiation factor activity"/>
    <property type="evidence" value="ECO:0007669"/>
    <property type="project" value="UniProtKB-KW"/>
</dbReference>
<reference evidence="2" key="1">
    <citation type="submission" date="2022-08" db="EMBL/GenBank/DDBJ databases">
        <title>Novel sulfate-reducing endosymbionts in the free-living metamonad Anaeramoeba.</title>
        <authorList>
            <person name="Jerlstrom-Hultqvist J."/>
            <person name="Cepicka I."/>
            <person name="Gallot-Lavallee L."/>
            <person name="Salas-Leiva D."/>
            <person name="Curtis B.A."/>
            <person name="Zahonova K."/>
            <person name="Pipaliya S."/>
            <person name="Dacks J."/>
            <person name="Roger A.J."/>
        </authorList>
    </citation>
    <scope>NUCLEOTIDE SEQUENCE</scope>
    <source>
        <strain evidence="2">Schooner1</strain>
    </source>
</reference>
<feature type="region of interest" description="Disordered" evidence="1">
    <location>
        <begin position="1934"/>
        <end position="1953"/>
    </location>
</feature>
<keyword evidence="2" id="KW-0648">Protein biosynthesis</keyword>
<accession>A0ABQ8X592</accession>
<protein>
    <submittedName>
        <fullName evidence="2">Eukaryotic translation initiation factor 4 gamma</fullName>
    </submittedName>
</protein>
<feature type="region of interest" description="Disordered" evidence="1">
    <location>
        <begin position="156"/>
        <end position="215"/>
    </location>
</feature>
<gene>
    <name evidence="2" type="ORF">M0813_10838</name>
</gene>
<feature type="region of interest" description="Disordered" evidence="1">
    <location>
        <begin position="751"/>
        <end position="781"/>
    </location>
</feature>
<feature type="compositionally biased region" description="Low complexity" evidence="1">
    <location>
        <begin position="757"/>
        <end position="773"/>
    </location>
</feature>
<organism evidence="2 3">
    <name type="scientific">Anaeramoeba flamelloides</name>
    <dbReference type="NCBI Taxonomy" id="1746091"/>
    <lineage>
        <taxon>Eukaryota</taxon>
        <taxon>Metamonada</taxon>
        <taxon>Anaeramoebidae</taxon>
        <taxon>Anaeramoeba</taxon>
    </lineage>
</organism>
<dbReference type="PANTHER" id="PTHR23253">
    <property type="entry name" value="EUKARYOTIC TRANSLATION INITIATION FACTOR 4 GAMMA"/>
    <property type="match status" value="1"/>
</dbReference>
<feature type="region of interest" description="Disordered" evidence="1">
    <location>
        <begin position="958"/>
        <end position="1036"/>
    </location>
</feature>
<dbReference type="Proteomes" id="UP001150062">
    <property type="component" value="Unassembled WGS sequence"/>
</dbReference>
<evidence type="ECO:0000313" key="3">
    <source>
        <dbReference type="Proteomes" id="UP001150062"/>
    </source>
</evidence>
<feature type="compositionally biased region" description="Basic and acidic residues" evidence="1">
    <location>
        <begin position="1942"/>
        <end position="1952"/>
    </location>
</feature>
<feature type="compositionally biased region" description="Basic and acidic residues" evidence="1">
    <location>
        <begin position="165"/>
        <end position="215"/>
    </location>
</feature>